<gene>
    <name evidence="3" type="ORF">SAMN05660206_102436</name>
</gene>
<dbReference type="STRING" id="683125.SAMN05660206_102436"/>
<feature type="signal peptide" evidence="2">
    <location>
        <begin position="1"/>
        <end position="23"/>
    </location>
</feature>
<keyword evidence="4" id="KW-1185">Reference proteome</keyword>
<dbReference type="RefSeq" id="WP_093363960.1">
    <property type="nucleotide sequence ID" value="NZ_FOZZ01000002.1"/>
</dbReference>
<dbReference type="AlphaFoldDB" id="A0A1I6QN65"/>
<keyword evidence="2" id="KW-0732">Signal</keyword>
<evidence type="ECO:0000256" key="2">
    <source>
        <dbReference type="SAM" id="SignalP"/>
    </source>
</evidence>
<evidence type="ECO:0000313" key="3">
    <source>
        <dbReference type="EMBL" id="SFS53917.1"/>
    </source>
</evidence>
<protein>
    <recommendedName>
        <fullName evidence="5">YXWGXW repeat-containing protein</fullName>
    </recommendedName>
</protein>
<sequence length="152" mass="18458">MKRLLYATVALGFLTIVPTLSRAQVNVRINIGAQPNWGPAGYDYVRYYYIPEADAYYDVSSRRYTYFHGNRWITRAALPSRFARIDLYRTHKVVINHAHPWKNHKKIRKQYAHYGYDRHPQRVRNDYYGHKHYDKKHKKHDKKYKKHPRRGR</sequence>
<feature type="chain" id="PRO_5011459607" description="YXWGXW repeat-containing protein" evidence="2">
    <location>
        <begin position="24"/>
        <end position="152"/>
    </location>
</feature>
<dbReference type="OrthoDB" id="799522at2"/>
<reference evidence="3 4" key="1">
    <citation type="submission" date="2016-10" db="EMBL/GenBank/DDBJ databases">
        <authorList>
            <person name="de Groot N.N."/>
        </authorList>
    </citation>
    <scope>NUCLEOTIDE SEQUENCE [LARGE SCALE GENOMIC DNA]</scope>
    <source>
        <strain evidence="3 4">DSM 22789</strain>
    </source>
</reference>
<feature type="compositionally biased region" description="Basic residues" evidence="1">
    <location>
        <begin position="132"/>
        <end position="152"/>
    </location>
</feature>
<accession>A0A1I6QN65</accession>
<organism evidence="3 4">
    <name type="scientific">Sphingobacterium wenxiniae</name>
    <dbReference type="NCBI Taxonomy" id="683125"/>
    <lineage>
        <taxon>Bacteria</taxon>
        <taxon>Pseudomonadati</taxon>
        <taxon>Bacteroidota</taxon>
        <taxon>Sphingobacteriia</taxon>
        <taxon>Sphingobacteriales</taxon>
        <taxon>Sphingobacteriaceae</taxon>
        <taxon>Sphingobacterium</taxon>
    </lineage>
</organism>
<feature type="region of interest" description="Disordered" evidence="1">
    <location>
        <begin position="128"/>
        <end position="152"/>
    </location>
</feature>
<evidence type="ECO:0000256" key="1">
    <source>
        <dbReference type="SAM" id="MobiDB-lite"/>
    </source>
</evidence>
<proteinExistence type="predicted"/>
<dbReference type="Proteomes" id="UP000198785">
    <property type="component" value="Unassembled WGS sequence"/>
</dbReference>
<name>A0A1I6QN65_9SPHI</name>
<dbReference type="EMBL" id="FOZZ01000002">
    <property type="protein sequence ID" value="SFS53917.1"/>
    <property type="molecule type" value="Genomic_DNA"/>
</dbReference>
<evidence type="ECO:0000313" key="4">
    <source>
        <dbReference type="Proteomes" id="UP000198785"/>
    </source>
</evidence>
<evidence type="ECO:0008006" key="5">
    <source>
        <dbReference type="Google" id="ProtNLM"/>
    </source>
</evidence>